<feature type="compositionally biased region" description="Basic and acidic residues" evidence="6">
    <location>
        <begin position="324"/>
        <end position="335"/>
    </location>
</feature>
<keyword evidence="2" id="KW-0805">Transcription regulation</keyword>
<dbReference type="PROSITE" id="PS00036">
    <property type="entry name" value="BZIP_BASIC"/>
    <property type="match status" value="1"/>
</dbReference>
<evidence type="ECO:0000256" key="3">
    <source>
        <dbReference type="ARBA" id="ARBA00023125"/>
    </source>
</evidence>
<dbReference type="Pfam" id="PF07716">
    <property type="entry name" value="bZIP_2"/>
    <property type="match status" value="1"/>
</dbReference>
<protein>
    <recommendedName>
        <fullName evidence="7">BZIP domain-containing protein</fullName>
    </recommendedName>
</protein>
<dbReference type="CDD" id="cd14705">
    <property type="entry name" value="bZIP_Zip1"/>
    <property type="match status" value="1"/>
</dbReference>
<keyword evidence="3" id="KW-0238">DNA-binding</keyword>
<dbReference type="Gene3D" id="1.20.5.170">
    <property type="match status" value="1"/>
</dbReference>
<evidence type="ECO:0000256" key="5">
    <source>
        <dbReference type="ARBA" id="ARBA00023242"/>
    </source>
</evidence>
<dbReference type="GeneID" id="36591115"/>
<dbReference type="InterPro" id="IPR004827">
    <property type="entry name" value="bZIP"/>
</dbReference>
<evidence type="ECO:0000256" key="2">
    <source>
        <dbReference type="ARBA" id="ARBA00023015"/>
    </source>
</evidence>
<name>A0A2J6TBD0_9HELO</name>
<keyword evidence="9" id="KW-1185">Reference proteome</keyword>
<evidence type="ECO:0000256" key="1">
    <source>
        <dbReference type="ARBA" id="ARBA00004123"/>
    </source>
</evidence>
<evidence type="ECO:0000256" key="6">
    <source>
        <dbReference type="SAM" id="MobiDB-lite"/>
    </source>
</evidence>
<dbReference type="GO" id="GO:0005634">
    <property type="term" value="C:nucleus"/>
    <property type="evidence" value="ECO:0007669"/>
    <property type="project" value="UniProtKB-SubCell"/>
</dbReference>
<dbReference type="GO" id="GO:0000977">
    <property type="term" value="F:RNA polymerase II transcription regulatory region sequence-specific DNA binding"/>
    <property type="evidence" value="ECO:0007669"/>
    <property type="project" value="TreeGrafter"/>
</dbReference>
<comment type="subcellular location">
    <subcellularLocation>
        <location evidence="1">Nucleus</location>
    </subcellularLocation>
</comment>
<dbReference type="InParanoid" id="A0A2J6TBD0"/>
<accession>A0A2J6TBD0</accession>
<feature type="region of interest" description="Disordered" evidence="6">
    <location>
        <begin position="1"/>
        <end position="45"/>
    </location>
</feature>
<evidence type="ECO:0000256" key="4">
    <source>
        <dbReference type="ARBA" id="ARBA00023163"/>
    </source>
</evidence>
<evidence type="ECO:0000259" key="7">
    <source>
        <dbReference type="PROSITE" id="PS00036"/>
    </source>
</evidence>
<feature type="region of interest" description="Disordered" evidence="6">
    <location>
        <begin position="314"/>
        <end position="335"/>
    </location>
</feature>
<dbReference type="InterPro" id="IPR046347">
    <property type="entry name" value="bZIP_sf"/>
</dbReference>
<dbReference type="OrthoDB" id="1939598at2759"/>
<feature type="compositionally biased region" description="Low complexity" evidence="6">
    <location>
        <begin position="286"/>
        <end position="297"/>
    </location>
</feature>
<feature type="region of interest" description="Disordered" evidence="6">
    <location>
        <begin position="270"/>
        <end position="297"/>
    </location>
</feature>
<dbReference type="STRING" id="1095630.A0A2J6TBD0"/>
<dbReference type="GO" id="GO:0001228">
    <property type="term" value="F:DNA-binding transcription activator activity, RNA polymerase II-specific"/>
    <property type="evidence" value="ECO:0007669"/>
    <property type="project" value="TreeGrafter"/>
</dbReference>
<dbReference type="SUPFAM" id="SSF57959">
    <property type="entry name" value="Leucine zipper domain"/>
    <property type="match status" value="1"/>
</dbReference>
<dbReference type="RefSeq" id="XP_024737243.1">
    <property type="nucleotide sequence ID" value="XM_024883038.1"/>
</dbReference>
<dbReference type="Proteomes" id="UP000235371">
    <property type="component" value="Unassembled WGS sequence"/>
</dbReference>
<evidence type="ECO:0000313" key="9">
    <source>
        <dbReference type="Proteomes" id="UP000235371"/>
    </source>
</evidence>
<evidence type="ECO:0000313" key="8">
    <source>
        <dbReference type="EMBL" id="PMD60339.1"/>
    </source>
</evidence>
<proteinExistence type="predicted"/>
<sequence length="396" mass="44254">MSHHQNLQHSGFVPYPSHHPVYPDSIDSDSHDSLSTKVGPFGDENTATDEHFFVGDPDLEQLDPWRGNVPSPMPRIADAITQDLHLQHQQSLHPSLPDPVGCGKLASRISSFQNKAKETLRRDEAQTRRRCISASDGQPAATRLHTLFFSTASSVVARCERRITMSLLAEAALSPLSPTIYSPWDGDFAPPAPGLDEYATMQAQSRGQGPGRVPPPIDPQLQPQSEGPPQYQEEHPLQPPDIYYRYPEASSSLPTAHTQPFTPIYIPHNPSPTIPHHHHQHPNQYASSMTSASSPAPLSDAEAEAKRIRNTAASARFRRKKKAREASLERQSREKREALAKLEDRITELEDENKFLKGLILWKREGREGDEGKEVEESIVVESERKRRERKDGVGT</sequence>
<gene>
    <name evidence="8" type="ORF">K444DRAFT_629320</name>
</gene>
<feature type="domain" description="BZIP" evidence="7">
    <location>
        <begin position="306"/>
        <end position="320"/>
    </location>
</feature>
<dbReference type="PANTHER" id="PTHR13044">
    <property type="entry name" value="ACTIVATING TRANSCRIPTION FACTOR ATF 4/5"/>
    <property type="match status" value="1"/>
</dbReference>
<keyword evidence="4" id="KW-0804">Transcription</keyword>
<dbReference type="PANTHER" id="PTHR13044:SF14">
    <property type="entry name" value="CRYPTOCEPHAL, ISOFORM A"/>
    <property type="match status" value="1"/>
</dbReference>
<dbReference type="AlphaFoldDB" id="A0A2J6TBD0"/>
<keyword evidence="5" id="KW-0539">Nucleus</keyword>
<reference evidence="8 9" key="1">
    <citation type="submission" date="2016-04" db="EMBL/GenBank/DDBJ databases">
        <title>A degradative enzymes factory behind the ericoid mycorrhizal symbiosis.</title>
        <authorList>
            <consortium name="DOE Joint Genome Institute"/>
            <person name="Martino E."/>
            <person name="Morin E."/>
            <person name="Grelet G."/>
            <person name="Kuo A."/>
            <person name="Kohler A."/>
            <person name="Daghino S."/>
            <person name="Barry K."/>
            <person name="Choi C."/>
            <person name="Cichocki N."/>
            <person name="Clum A."/>
            <person name="Copeland A."/>
            <person name="Hainaut M."/>
            <person name="Haridas S."/>
            <person name="Labutti K."/>
            <person name="Lindquist E."/>
            <person name="Lipzen A."/>
            <person name="Khouja H.-R."/>
            <person name="Murat C."/>
            <person name="Ohm R."/>
            <person name="Olson A."/>
            <person name="Spatafora J."/>
            <person name="Veneault-Fourrey C."/>
            <person name="Henrissat B."/>
            <person name="Grigoriev I."/>
            <person name="Martin F."/>
            <person name="Perotto S."/>
        </authorList>
    </citation>
    <scope>NUCLEOTIDE SEQUENCE [LARGE SCALE GENOMIC DNA]</scope>
    <source>
        <strain evidence="8 9">E</strain>
    </source>
</reference>
<organism evidence="8 9">
    <name type="scientific">Hyaloscypha bicolor E</name>
    <dbReference type="NCBI Taxonomy" id="1095630"/>
    <lineage>
        <taxon>Eukaryota</taxon>
        <taxon>Fungi</taxon>
        <taxon>Dikarya</taxon>
        <taxon>Ascomycota</taxon>
        <taxon>Pezizomycotina</taxon>
        <taxon>Leotiomycetes</taxon>
        <taxon>Helotiales</taxon>
        <taxon>Hyaloscyphaceae</taxon>
        <taxon>Hyaloscypha</taxon>
        <taxon>Hyaloscypha bicolor</taxon>
    </lineage>
</organism>
<feature type="region of interest" description="Disordered" evidence="6">
    <location>
        <begin position="202"/>
        <end position="241"/>
    </location>
</feature>
<dbReference type="EMBL" id="KZ613790">
    <property type="protein sequence ID" value="PMD60339.1"/>
    <property type="molecule type" value="Genomic_DNA"/>
</dbReference>